<evidence type="ECO:0000313" key="2">
    <source>
        <dbReference type="EMBL" id="KAF4146048.1"/>
    </source>
</evidence>
<comment type="caution">
    <text evidence="1">The sequence shown here is derived from an EMBL/GenBank/DDBJ whole genome shotgun (WGS) entry which is preliminary data.</text>
</comment>
<name>A0A833SPZ2_PHYIN</name>
<evidence type="ECO:0000313" key="3">
    <source>
        <dbReference type="Proteomes" id="UP000602510"/>
    </source>
</evidence>
<protein>
    <submittedName>
        <fullName evidence="1">Uncharacterized protein</fullName>
    </submittedName>
</protein>
<accession>A0A833SPZ2</accession>
<sequence length="77" mass="9000">MPGFQIDNCRGNEQVGDISEFPLPLGGDVEQQRIRPAECFAEHYQFRLNGQNVEQQWARHDECYAEQYQLRPDSDDI</sequence>
<dbReference type="EMBL" id="WSZM01000232">
    <property type="protein sequence ID" value="KAF4037802.1"/>
    <property type="molecule type" value="Genomic_DNA"/>
</dbReference>
<evidence type="ECO:0000313" key="1">
    <source>
        <dbReference type="EMBL" id="KAF4037802.1"/>
    </source>
</evidence>
<dbReference type="AlphaFoldDB" id="A0A833SPZ2"/>
<dbReference type="Proteomes" id="UP000704712">
    <property type="component" value="Unassembled WGS sequence"/>
</dbReference>
<dbReference type="EMBL" id="JAACNO010000648">
    <property type="protein sequence ID" value="KAF4146048.1"/>
    <property type="molecule type" value="Genomic_DNA"/>
</dbReference>
<dbReference type="Proteomes" id="UP000602510">
    <property type="component" value="Unassembled WGS sequence"/>
</dbReference>
<gene>
    <name evidence="1" type="ORF">GN244_ATG10130</name>
    <name evidence="2" type="ORF">GN958_ATG04714</name>
</gene>
<organism evidence="1 3">
    <name type="scientific">Phytophthora infestans</name>
    <name type="common">Potato late blight agent</name>
    <name type="synonym">Botrytis infestans</name>
    <dbReference type="NCBI Taxonomy" id="4787"/>
    <lineage>
        <taxon>Eukaryota</taxon>
        <taxon>Sar</taxon>
        <taxon>Stramenopiles</taxon>
        <taxon>Oomycota</taxon>
        <taxon>Peronosporomycetes</taxon>
        <taxon>Peronosporales</taxon>
        <taxon>Peronosporaceae</taxon>
        <taxon>Phytophthora</taxon>
    </lineage>
</organism>
<reference evidence="1" key="1">
    <citation type="submission" date="2020-04" db="EMBL/GenBank/DDBJ databases">
        <title>Hybrid Assembly of Korean Phytophthora infestans isolates.</title>
        <authorList>
            <person name="Prokchorchik M."/>
            <person name="Lee Y."/>
            <person name="Seo J."/>
            <person name="Cho J.-H."/>
            <person name="Park Y.-E."/>
            <person name="Jang D.-C."/>
            <person name="Im J.-S."/>
            <person name="Choi J.-G."/>
            <person name="Park H.-J."/>
            <person name="Lee G.-B."/>
            <person name="Lee Y.-G."/>
            <person name="Hong S.-Y."/>
            <person name="Cho K."/>
            <person name="Sohn K.H."/>
        </authorList>
    </citation>
    <scope>NUCLEOTIDE SEQUENCE</scope>
    <source>
        <strain evidence="1">KR_1_A1</strain>
        <strain evidence="2">KR_2_A2</strain>
    </source>
</reference>
<proteinExistence type="predicted"/>
<keyword evidence="3" id="KW-1185">Reference proteome</keyword>